<keyword evidence="2" id="KW-0238">DNA-binding</keyword>
<dbReference type="EMBL" id="MN267023">
    <property type="protein sequence ID" value="QIM58254.1"/>
    <property type="molecule type" value="Genomic_DNA"/>
</dbReference>
<dbReference type="AlphaFoldDB" id="A0A6G8IXN1"/>
<protein>
    <submittedName>
        <fullName evidence="2">HD1-2 homeodomain protein</fullName>
    </submittedName>
    <submittedName>
        <fullName evidence="3">Homeodomain protein HD1</fullName>
    </submittedName>
</protein>
<proteinExistence type="predicted"/>
<keyword evidence="2" id="KW-0371">Homeobox</keyword>
<evidence type="ECO:0000313" key="3">
    <source>
        <dbReference type="EMBL" id="QKI37333.1"/>
    </source>
</evidence>
<sequence>MLWNDVSTTIEEAQNRGTLSVPTIRLAISVSQLVNSVASRLAKVETEARRAQLDLRDRTMCILASDPPSGTDSVSAVRSTTLPFTWVKPLLAFTLDNICSPYPCADQKRELLEQCATAGWTSITQRKLEDWMNMARIKMGYTILLKSDIFKEDRLLLSKYIHRVLFGGAAAREGIPPGIIRRIEMMQQWVLNQHESRAAKDQTSSWARDVVDLVQRLSVPDDVGSDAVSDDDELDFYSDDESDSGSDTLYSDTDVEDDPDVLPSSVLGAKRKYDGLGLGRPPSRMVSRSSSNSSLSSHGTLADLPVCDALVPSSTPTESTDDYDGARPAKRRRSSLDDSSEERASPTPTAIADSPPAKPKLFEHSYRSQKRKRSSTEDDSSAFPAKRVKHIAAPPCAQVASADLDVFDSICQLDWDASCAKAELLDDVDLSAFPVDTPSLDIESCPDHLLAMVAACCEPPNELPSTLHLDTSFAWSKLQVYALERMLRHGVHVVPSHDLTAVKLTPSIALDASSFNPEELAYLCSLSMESSGAGEAFMDPPDLGPGLGVQDTNGLLQPADASLPALTDGSMLPSAEVDFDEWYASILSTPLVA</sequence>
<dbReference type="EMBL" id="MN267026">
    <property type="protein sequence ID" value="QKI37333.1"/>
    <property type="molecule type" value="Genomic_DNA"/>
</dbReference>
<reference evidence="3" key="2">
    <citation type="journal article" date="2020" name="J. Fungi">
        <title>Genome Sequence Analysis of Auricularia heimuer Combined with Genetic Linkage Map.</title>
        <authorList>
            <person name="Fang M."/>
            <person name="Wang X."/>
            <person name="Chen Y."/>
            <person name="Wang P."/>
            <person name="Lu L."/>
            <person name="Lu J."/>
            <person name="Yao F."/>
            <person name="Zhang Y."/>
        </authorList>
    </citation>
    <scope>NUCLEOTIDE SEQUENCE</scope>
    <source>
        <strain evidence="3">14-5</strain>
    </source>
</reference>
<dbReference type="GO" id="GO:0003677">
    <property type="term" value="F:DNA binding"/>
    <property type="evidence" value="ECO:0007669"/>
    <property type="project" value="UniProtKB-KW"/>
</dbReference>
<gene>
    <name evidence="3" type="primary">HD1-1</name>
</gene>
<accession>A0A6G8IXN1</accession>
<feature type="region of interest" description="Disordered" evidence="1">
    <location>
        <begin position="222"/>
        <end position="384"/>
    </location>
</feature>
<evidence type="ECO:0000256" key="1">
    <source>
        <dbReference type="SAM" id="MobiDB-lite"/>
    </source>
</evidence>
<feature type="compositionally biased region" description="Low complexity" evidence="1">
    <location>
        <begin position="283"/>
        <end position="297"/>
    </location>
</feature>
<reference evidence="2" key="1">
    <citation type="submission" date="2019-08" db="EMBL/GenBank/DDBJ databases">
        <authorList>
            <person name="Ming F."/>
        </authorList>
    </citation>
    <scope>NUCLEOTIDE SEQUENCE</scope>
    <source>
        <strain evidence="2">14-8</strain>
    </source>
</reference>
<feature type="compositionally biased region" description="Acidic residues" evidence="1">
    <location>
        <begin position="228"/>
        <end position="244"/>
    </location>
</feature>
<organism evidence="2">
    <name type="scientific">Auricularia auricula-judae</name>
    <name type="common">Judas ear fungus</name>
    <name type="synonym">Tremella auricula-judae</name>
    <dbReference type="NCBI Taxonomy" id="29892"/>
    <lineage>
        <taxon>Eukaryota</taxon>
        <taxon>Fungi</taxon>
        <taxon>Dikarya</taxon>
        <taxon>Basidiomycota</taxon>
        <taxon>Agaricomycotina</taxon>
        <taxon>Agaricomycetes</taxon>
        <taxon>Auriculariales</taxon>
        <taxon>Auriculariaceae</taxon>
        <taxon>Auricularia</taxon>
    </lineage>
</organism>
<name>A0A6G8IXN1_AURAJ</name>
<evidence type="ECO:0000313" key="2">
    <source>
        <dbReference type="EMBL" id="QIM58254.1"/>
    </source>
</evidence>